<sequence length="165" mass="18518">MWTKIKMGPCGGATSSVTHGGETAMMRYRFIRTACDVHRRYIHHTAAHATTLQRHPHPPTQNLALHLNLDIPTQLARVYMRIRHEKPPRVLAASRSRRSKSRQAIFARYLLPIPRRKDNEPGCMDWTVAGKGSVGGGKMKDITLELTTPSPPTSSTRVPGHLNRN</sequence>
<dbReference type="EMBL" id="JARKIE010000264">
    <property type="protein sequence ID" value="KAJ7660007.1"/>
    <property type="molecule type" value="Genomic_DNA"/>
</dbReference>
<accession>A0AAD7AYK8</accession>
<keyword evidence="4" id="KW-1185">Reference proteome</keyword>
<evidence type="ECO:0000313" key="3">
    <source>
        <dbReference type="EMBL" id="KAJ7660007.1"/>
    </source>
</evidence>
<evidence type="ECO:0000256" key="1">
    <source>
        <dbReference type="SAM" id="MobiDB-lite"/>
    </source>
</evidence>
<name>A0AAD7AYK8_MYCRO</name>
<proteinExistence type="predicted"/>
<feature type="region of interest" description="Disordered" evidence="1">
    <location>
        <begin position="143"/>
        <end position="165"/>
    </location>
</feature>
<organism evidence="2 4">
    <name type="scientific">Mycena rosella</name>
    <name type="common">Pink bonnet</name>
    <name type="synonym">Agaricus rosellus</name>
    <dbReference type="NCBI Taxonomy" id="1033263"/>
    <lineage>
        <taxon>Eukaryota</taxon>
        <taxon>Fungi</taxon>
        <taxon>Dikarya</taxon>
        <taxon>Basidiomycota</taxon>
        <taxon>Agaricomycotina</taxon>
        <taxon>Agaricomycetes</taxon>
        <taxon>Agaricomycetidae</taxon>
        <taxon>Agaricales</taxon>
        <taxon>Marasmiineae</taxon>
        <taxon>Mycenaceae</taxon>
        <taxon>Mycena</taxon>
    </lineage>
</organism>
<dbReference type="EMBL" id="JARKIE010001228">
    <property type="protein sequence ID" value="KAJ7604323.1"/>
    <property type="molecule type" value="Genomic_DNA"/>
</dbReference>
<comment type="caution">
    <text evidence="2">The sequence shown here is derived from an EMBL/GenBank/DDBJ whole genome shotgun (WGS) entry which is preliminary data.</text>
</comment>
<evidence type="ECO:0000313" key="4">
    <source>
        <dbReference type="Proteomes" id="UP001221757"/>
    </source>
</evidence>
<reference evidence="2" key="1">
    <citation type="submission" date="2023-03" db="EMBL/GenBank/DDBJ databases">
        <title>Massive genome expansion in bonnet fungi (Mycena s.s.) driven by repeated elements and novel gene families across ecological guilds.</title>
        <authorList>
            <consortium name="Lawrence Berkeley National Laboratory"/>
            <person name="Harder C.B."/>
            <person name="Miyauchi S."/>
            <person name="Viragh M."/>
            <person name="Kuo A."/>
            <person name="Thoen E."/>
            <person name="Andreopoulos B."/>
            <person name="Lu D."/>
            <person name="Skrede I."/>
            <person name="Drula E."/>
            <person name="Henrissat B."/>
            <person name="Morin E."/>
            <person name="Kohler A."/>
            <person name="Barry K."/>
            <person name="LaButti K."/>
            <person name="Morin E."/>
            <person name="Salamov A."/>
            <person name="Lipzen A."/>
            <person name="Mereny Z."/>
            <person name="Hegedus B."/>
            <person name="Baldrian P."/>
            <person name="Stursova M."/>
            <person name="Weitz H."/>
            <person name="Taylor A."/>
            <person name="Grigoriev I.V."/>
            <person name="Nagy L.G."/>
            <person name="Martin F."/>
            <person name="Kauserud H."/>
        </authorList>
    </citation>
    <scope>NUCLEOTIDE SEQUENCE</scope>
    <source>
        <strain evidence="2">CBHHK067</strain>
    </source>
</reference>
<gene>
    <name evidence="3" type="ORF">B0H17DRAFT_1145139</name>
    <name evidence="2" type="ORF">B0H17DRAFT_1154524</name>
</gene>
<protein>
    <submittedName>
        <fullName evidence="2">Uncharacterized protein</fullName>
    </submittedName>
</protein>
<dbReference type="Proteomes" id="UP001221757">
    <property type="component" value="Unassembled WGS sequence"/>
</dbReference>
<dbReference type="AlphaFoldDB" id="A0AAD7AYK8"/>
<evidence type="ECO:0000313" key="2">
    <source>
        <dbReference type="EMBL" id="KAJ7604323.1"/>
    </source>
</evidence>